<dbReference type="HOGENOM" id="CLU_001650_15_5_1"/>
<sequence length="156" mass="18177">MEENLFDEREQEPLEEYINMELALEEEELEGPHIKDKAPNGGPEERGTTKGREEYAPVPPEERGPWPNWRLARNIRNSETWVKKSYFGLAAARAKEGKKNLDPTICKALAREDRRFWEEAMCKDLDGLEVMGTWETTDLPRGMNTVNTRWVLKIKM</sequence>
<dbReference type="EMBL" id="CAGI01000011">
    <property type="protein sequence ID" value="CCF47899.1"/>
    <property type="molecule type" value="Genomic_DNA"/>
</dbReference>
<proteinExistence type="predicted"/>
<reference evidence="2 3" key="1">
    <citation type="journal article" date="2012" name="Plant Cell">
        <title>Genome comparison of barley and maize smut fungi reveals targeted loss of RNA silencing components and species-specific presence of transposable elements.</title>
        <authorList>
            <person name="Laurie J.D."/>
            <person name="Ali S."/>
            <person name="Linning R."/>
            <person name="Mannhaupt G."/>
            <person name="Wong P."/>
            <person name="Gueldener U."/>
            <person name="Muensterkoetter M."/>
            <person name="Moore R."/>
            <person name="Kahmann R."/>
            <person name="Bakkeren G."/>
            <person name="Schirawski J."/>
        </authorList>
    </citation>
    <scope>NUCLEOTIDE SEQUENCE [LARGE SCALE GENOMIC DNA]</scope>
    <source>
        <strain evidence="3">Uh4875-4</strain>
    </source>
</reference>
<accession>I2FLV6</accession>
<feature type="region of interest" description="Disordered" evidence="1">
    <location>
        <begin position="23"/>
        <end position="66"/>
    </location>
</feature>
<dbReference type="OrthoDB" id="3344688at2759"/>
<protein>
    <recommendedName>
        <fullName evidence="4">Reverse transcriptase Ty1/copia-type domain-containing protein</fullName>
    </recommendedName>
</protein>
<gene>
    <name evidence="2" type="ORF">UHOR_12112</name>
</gene>
<comment type="caution">
    <text evidence="2">The sequence shown here is derived from an EMBL/GenBank/DDBJ whole genome shotgun (WGS) entry which is preliminary data.</text>
</comment>
<keyword evidence="3" id="KW-1185">Reference proteome</keyword>
<evidence type="ECO:0000256" key="1">
    <source>
        <dbReference type="SAM" id="MobiDB-lite"/>
    </source>
</evidence>
<dbReference type="Proteomes" id="UP000006174">
    <property type="component" value="Unassembled WGS sequence"/>
</dbReference>
<dbReference type="AlphaFoldDB" id="I2FLV6"/>
<feature type="compositionally biased region" description="Basic and acidic residues" evidence="1">
    <location>
        <begin position="30"/>
        <end position="64"/>
    </location>
</feature>
<evidence type="ECO:0008006" key="4">
    <source>
        <dbReference type="Google" id="ProtNLM"/>
    </source>
</evidence>
<name>I2FLV6_USTHO</name>
<organism evidence="2 3">
    <name type="scientific">Ustilago hordei</name>
    <name type="common">Barley covered smut fungus</name>
    <dbReference type="NCBI Taxonomy" id="120017"/>
    <lineage>
        <taxon>Eukaryota</taxon>
        <taxon>Fungi</taxon>
        <taxon>Dikarya</taxon>
        <taxon>Basidiomycota</taxon>
        <taxon>Ustilaginomycotina</taxon>
        <taxon>Ustilaginomycetes</taxon>
        <taxon>Ustilaginales</taxon>
        <taxon>Ustilaginaceae</taxon>
        <taxon>Ustilago</taxon>
    </lineage>
</organism>
<evidence type="ECO:0000313" key="3">
    <source>
        <dbReference type="Proteomes" id="UP000006174"/>
    </source>
</evidence>
<evidence type="ECO:0000313" key="2">
    <source>
        <dbReference type="EMBL" id="CCF47899.1"/>
    </source>
</evidence>